<accession>A0A5J4V2S7</accession>
<dbReference type="Proteomes" id="UP000324800">
    <property type="component" value="Unassembled WGS sequence"/>
</dbReference>
<organism evidence="1 2">
    <name type="scientific">Streblomastix strix</name>
    <dbReference type="NCBI Taxonomy" id="222440"/>
    <lineage>
        <taxon>Eukaryota</taxon>
        <taxon>Metamonada</taxon>
        <taxon>Preaxostyla</taxon>
        <taxon>Oxymonadida</taxon>
        <taxon>Streblomastigidae</taxon>
        <taxon>Streblomastix</taxon>
    </lineage>
</organism>
<comment type="caution">
    <text evidence="1">The sequence shown here is derived from an EMBL/GenBank/DDBJ whole genome shotgun (WGS) entry which is preliminary data.</text>
</comment>
<sequence>MVYRTDKREYSILYALPEQQNSGIKNIVNQEEFETPSRQDMLFPDGPKARKGRRYARKILRILNFSKGAINMILFGQKYNIQGRYYYAMNNLKKWDQINIYTILDLLSIKPHIIITDVLAQSTSVNTQANSALQFLNGLSSML</sequence>
<evidence type="ECO:0000313" key="2">
    <source>
        <dbReference type="Proteomes" id="UP000324800"/>
    </source>
</evidence>
<name>A0A5J4V2S7_9EUKA</name>
<gene>
    <name evidence="1" type="ORF">EZS28_027434</name>
</gene>
<dbReference type="AlphaFoldDB" id="A0A5J4V2S7"/>
<proteinExistence type="predicted"/>
<evidence type="ECO:0000313" key="1">
    <source>
        <dbReference type="EMBL" id="KAA6377039.1"/>
    </source>
</evidence>
<dbReference type="EMBL" id="SNRW01010089">
    <property type="protein sequence ID" value="KAA6377039.1"/>
    <property type="molecule type" value="Genomic_DNA"/>
</dbReference>
<reference evidence="1 2" key="1">
    <citation type="submission" date="2019-03" db="EMBL/GenBank/DDBJ databases">
        <title>Single cell metagenomics reveals metabolic interactions within the superorganism composed of flagellate Streblomastix strix and complex community of Bacteroidetes bacteria on its surface.</title>
        <authorList>
            <person name="Treitli S.C."/>
            <person name="Kolisko M."/>
            <person name="Husnik F."/>
            <person name="Keeling P."/>
            <person name="Hampl V."/>
        </authorList>
    </citation>
    <scope>NUCLEOTIDE SEQUENCE [LARGE SCALE GENOMIC DNA]</scope>
    <source>
        <strain evidence="1">ST1C</strain>
    </source>
</reference>
<protein>
    <submittedName>
        <fullName evidence="1">Uncharacterized protein</fullName>
    </submittedName>
</protein>